<dbReference type="AlphaFoldDB" id="A0A2U8DED7"/>
<dbReference type="PRINTS" id="PR00326">
    <property type="entry name" value="GTP1OBG"/>
</dbReference>
<evidence type="ECO:0000256" key="9">
    <source>
        <dbReference type="PROSITE-ProRule" id="PRU01049"/>
    </source>
</evidence>
<dbReference type="PIRSF" id="PIRSF006485">
    <property type="entry name" value="GTP-binding_EngA"/>
    <property type="match status" value="1"/>
</dbReference>
<feature type="domain" description="EngA-type G" evidence="11">
    <location>
        <begin position="3"/>
        <end position="166"/>
    </location>
</feature>
<feature type="binding site" evidence="8">
    <location>
        <begin position="9"/>
        <end position="16"/>
    </location>
    <ligand>
        <name>GTP</name>
        <dbReference type="ChEBI" id="CHEBI:37565"/>
        <label>1</label>
    </ligand>
</feature>
<sequence length="454" mass="52278">MLPIIALIGRTNVGKSTLFNVLTQKRNALVNNQPNLTRDRNYSSFYLKKNKITIIDTAGFDFELEKIKKETYKQTLIAIKECDLILFLVSARDGVMAQEYEISKEIRKYEKKIILIINKIDGVKDISKINEFYSLGFIENAKISASNNQGINTLIKKYLTPWIQSKFDPKKLKKNSQIHPKIPKKIIKISCIGKPNVGKSTLINSILKQERLITSHIPGTTLDSIPISIDHNKKNYTFIDTAGISKKRHSKNKIEKISIIKTLKNIEKTNISLLIIDATLKISNQDLTLANIIEKCGKPVIIVINKWDLINKLEKKILKKLIRKQLENHIFSEIHFISALHKIGLSKIFKSINKIFQKSQKKIATSLLVKTMYSAIQRHRPPIIHGRRIKLKYAHLGSSNPFKIIVHGNQVKYLSLSYKKYLKKYFYNALNMNGIPIQIEFKETKNPYIFKKNN</sequence>
<dbReference type="Pfam" id="PF01926">
    <property type="entry name" value="MMR_HSR1"/>
    <property type="match status" value="2"/>
</dbReference>
<dbReference type="CDD" id="cd01895">
    <property type="entry name" value="EngA2"/>
    <property type="match status" value="1"/>
</dbReference>
<reference evidence="12 13" key="1">
    <citation type="submission" date="2018-04" db="EMBL/GenBank/DDBJ databases">
        <title>Genome sequence of Buchnera aphidicola from Melaphis sacchari.</title>
        <authorList>
            <person name="Geib S.M."/>
            <person name="Palmer N.A."/>
            <person name="Sattler S.E."/>
            <person name="Sarath G."/>
        </authorList>
    </citation>
    <scope>NUCLEOTIDE SEQUENCE [LARGE SCALE GENOMIC DNA]</scope>
    <source>
        <strain evidence="12 13">LSU</strain>
    </source>
</reference>
<feature type="domain" description="EngA-type G" evidence="11">
    <location>
        <begin position="187"/>
        <end position="360"/>
    </location>
</feature>
<dbReference type="PANTHER" id="PTHR43834">
    <property type="entry name" value="GTPASE DER"/>
    <property type="match status" value="1"/>
</dbReference>
<comment type="subunit">
    <text evidence="8">Associates with the 50S ribosomal subunit.</text>
</comment>
<keyword evidence="3 8" id="KW-0690">Ribosome biogenesis</keyword>
<accession>A0A2U8DED7</accession>
<dbReference type="RefSeq" id="WP_158340997.1">
    <property type="nucleotide sequence ID" value="NZ_CP029161.1"/>
</dbReference>
<dbReference type="InterPro" id="IPR005225">
    <property type="entry name" value="Small_GTP-bd"/>
</dbReference>
<dbReference type="InterPro" id="IPR027417">
    <property type="entry name" value="P-loop_NTPase"/>
</dbReference>
<dbReference type="EMBL" id="CP029161">
    <property type="protein sequence ID" value="AWH90226.1"/>
    <property type="molecule type" value="Genomic_DNA"/>
</dbReference>
<dbReference type="OrthoDB" id="9805918at2"/>
<evidence type="ECO:0000313" key="13">
    <source>
        <dbReference type="Proteomes" id="UP000244884"/>
    </source>
</evidence>
<dbReference type="NCBIfam" id="TIGR03594">
    <property type="entry name" value="GTPase_EngA"/>
    <property type="match status" value="1"/>
</dbReference>
<evidence type="ECO:0000256" key="3">
    <source>
        <dbReference type="ARBA" id="ARBA00022517"/>
    </source>
</evidence>
<feature type="binding site" evidence="8">
    <location>
        <begin position="56"/>
        <end position="60"/>
    </location>
    <ligand>
        <name>GTP</name>
        <dbReference type="ChEBI" id="CHEBI:37565"/>
        <label>1</label>
    </ligand>
</feature>
<feature type="binding site" evidence="8">
    <location>
        <begin position="240"/>
        <end position="244"/>
    </location>
    <ligand>
        <name>GTP</name>
        <dbReference type="ChEBI" id="CHEBI:37565"/>
        <label>2</label>
    </ligand>
</feature>
<evidence type="ECO:0000313" key="12">
    <source>
        <dbReference type="EMBL" id="AWH90226.1"/>
    </source>
</evidence>
<dbReference type="InterPro" id="IPR032859">
    <property type="entry name" value="KH_dom-like"/>
</dbReference>
<dbReference type="PROSITE" id="PS51712">
    <property type="entry name" value="G_ENGA"/>
    <property type="match status" value="2"/>
</dbReference>
<dbReference type="GO" id="GO:0005525">
    <property type="term" value="F:GTP binding"/>
    <property type="evidence" value="ECO:0007669"/>
    <property type="project" value="UniProtKB-UniRule"/>
</dbReference>
<dbReference type="GO" id="GO:0043022">
    <property type="term" value="F:ribosome binding"/>
    <property type="evidence" value="ECO:0007669"/>
    <property type="project" value="TreeGrafter"/>
</dbReference>
<protein>
    <recommendedName>
        <fullName evidence="2 8">GTPase Der</fullName>
    </recommendedName>
    <alternativeName>
        <fullName evidence="7 8">GTP-binding protein EngA</fullName>
    </alternativeName>
</protein>
<evidence type="ECO:0000256" key="6">
    <source>
        <dbReference type="ARBA" id="ARBA00023134"/>
    </source>
</evidence>
<dbReference type="Proteomes" id="UP000244884">
    <property type="component" value="Chromosome"/>
</dbReference>
<evidence type="ECO:0000256" key="4">
    <source>
        <dbReference type="ARBA" id="ARBA00022737"/>
    </source>
</evidence>
<dbReference type="InterPro" id="IPR006073">
    <property type="entry name" value="GTP-bd"/>
</dbReference>
<dbReference type="GO" id="GO:0042254">
    <property type="term" value="P:ribosome biogenesis"/>
    <property type="evidence" value="ECO:0007669"/>
    <property type="project" value="UniProtKB-KW"/>
</dbReference>
<comment type="function">
    <text evidence="8 10">GTPase that plays an essential role in the late steps of ribosome biogenesis.</text>
</comment>
<keyword evidence="4 10" id="KW-0677">Repeat</keyword>
<feature type="binding site" evidence="8">
    <location>
        <begin position="118"/>
        <end position="121"/>
    </location>
    <ligand>
        <name>GTP</name>
        <dbReference type="ChEBI" id="CHEBI:37565"/>
        <label>1</label>
    </ligand>
</feature>
<dbReference type="NCBIfam" id="TIGR00231">
    <property type="entry name" value="small_GTP"/>
    <property type="match status" value="2"/>
</dbReference>
<comment type="similarity">
    <text evidence="1 8 9 10">Belongs to the TRAFAC class TrmE-Era-EngA-EngB-Septin-like GTPase superfamily. EngA (Der) GTPase family.</text>
</comment>
<dbReference type="HAMAP" id="MF_00195">
    <property type="entry name" value="GTPase_Der"/>
    <property type="match status" value="1"/>
</dbReference>
<keyword evidence="5 8" id="KW-0547">Nucleotide-binding</keyword>
<dbReference type="Gene3D" id="3.40.50.300">
    <property type="entry name" value="P-loop containing nucleotide triphosphate hydrolases"/>
    <property type="match status" value="2"/>
</dbReference>
<name>A0A2U8DED7_9GAMM</name>
<evidence type="ECO:0000259" key="11">
    <source>
        <dbReference type="PROSITE" id="PS51712"/>
    </source>
</evidence>
<feature type="binding site" evidence="8">
    <location>
        <begin position="193"/>
        <end position="200"/>
    </location>
    <ligand>
        <name>GTP</name>
        <dbReference type="ChEBI" id="CHEBI:37565"/>
        <label>2</label>
    </ligand>
</feature>
<dbReference type="InterPro" id="IPR015946">
    <property type="entry name" value="KH_dom-like_a/b"/>
</dbReference>
<dbReference type="SUPFAM" id="SSF52540">
    <property type="entry name" value="P-loop containing nucleoside triphosphate hydrolases"/>
    <property type="match status" value="2"/>
</dbReference>
<organism evidence="12 13">
    <name type="scientific">Buchnera aphidicola</name>
    <name type="common">Melanaphis sacchari</name>
    <dbReference type="NCBI Taxonomy" id="2173854"/>
    <lineage>
        <taxon>Bacteria</taxon>
        <taxon>Pseudomonadati</taxon>
        <taxon>Pseudomonadota</taxon>
        <taxon>Gammaproteobacteria</taxon>
        <taxon>Enterobacterales</taxon>
        <taxon>Erwiniaceae</taxon>
        <taxon>Buchnera</taxon>
    </lineage>
</organism>
<evidence type="ECO:0000256" key="2">
    <source>
        <dbReference type="ARBA" id="ARBA00020953"/>
    </source>
</evidence>
<dbReference type="InterPro" id="IPR016484">
    <property type="entry name" value="GTPase_Der"/>
</dbReference>
<dbReference type="PANTHER" id="PTHR43834:SF6">
    <property type="entry name" value="GTPASE DER"/>
    <property type="match status" value="1"/>
</dbReference>
<dbReference type="InterPro" id="IPR031166">
    <property type="entry name" value="G_ENGA"/>
</dbReference>
<dbReference type="Pfam" id="PF14714">
    <property type="entry name" value="KH_dom-like"/>
    <property type="match status" value="1"/>
</dbReference>
<dbReference type="Gene3D" id="3.30.300.20">
    <property type="match status" value="1"/>
</dbReference>
<gene>
    <name evidence="8 12" type="primary">der</name>
    <name evidence="12" type="ORF">DD681_00010</name>
</gene>
<evidence type="ECO:0000256" key="10">
    <source>
        <dbReference type="RuleBase" id="RU004481"/>
    </source>
</evidence>
<evidence type="ECO:0000256" key="8">
    <source>
        <dbReference type="HAMAP-Rule" id="MF_00195"/>
    </source>
</evidence>
<evidence type="ECO:0000256" key="1">
    <source>
        <dbReference type="ARBA" id="ARBA00008279"/>
    </source>
</evidence>
<feature type="binding site" evidence="8">
    <location>
        <begin position="305"/>
        <end position="308"/>
    </location>
    <ligand>
        <name>GTP</name>
        <dbReference type="ChEBI" id="CHEBI:37565"/>
        <label>2</label>
    </ligand>
</feature>
<evidence type="ECO:0000256" key="5">
    <source>
        <dbReference type="ARBA" id="ARBA00022741"/>
    </source>
</evidence>
<keyword evidence="6 8" id="KW-0342">GTP-binding</keyword>
<proteinExistence type="inferred from homology"/>
<evidence type="ECO:0000256" key="7">
    <source>
        <dbReference type="ARBA" id="ARBA00032345"/>
    </source>
</evidence>
<dbReference type="CDD" id="cd01894">
    <property type="entry name" value="EngA1"/>
    <property type="match status" value="1"/>
</dbReference>